<protein>
    <recommendedName>
        <fullName evidence="4">Lipoprotein</fullName>
    </recommendedName>
</protein>
<dbReference type="Proteomes" id="UP000681610">
    <property type="component" value="Unassembled WGS sequence"/>
</dbReference>
<keyword evidence="1" id="KW-0732">Signal</keyword>
<gene>
    <name evidence="2" type="ORF">J4N46_00185</name>
</gene>
<evidence type="ECO:0008006" key="4">
    <source>
        <dbReference type="Google" id="ProtNLM"/>
    </source>
</evidence>
<keyword evidence="3" id="KW-1185">Reference proteome</keyword>
<proteinExistence type="predicted"/>
<comment type="caution">
    <text evidence="2">The sequence shown here is derived from an EMBL/GenBank/DDBJ whole genome shotgun (WGS) entry which is preliminary data.</text>
</comment>
<reference evidence="2 3" key="1">
    <citation type="submission" date="2021-03" db="EMBL/GenBank/DDBJ databases">
        <title>Isolation and description of Capnocytophaga bilenii sp. nov., a novel Capnocytophaga species, isolated from a gingivitis subject.</title>
        <authorList>
            <person name="Antezack A."/>
            <person name="Monnet-Corti V."/>
            <person name="La Scola B."/>
        </authorList>
    </citation>
    <scope>NUCLEOTIDE SEQUENCE [LARGE SCALE GENOMIC DNA]</scope>
    <source>
        <strain evidence="2 3">Marseille-Q4570</strain>
    </source>
</reference>
<sequence>MKALFIIFMTVWVLFACNNQQSNQQQFVSDILTNREFFKQIDTLNKETSKQTSDSLIYIDKNIVNHRFFRINIDKKGDTILFDPCYASIATILMQKKRFIHGYGQETNDLQIISSKKDNEKVIYTVKFDGDTDEKYFEKVSFEKLDNKNKYWRIGYKSYDKDAFEYEIFIDSLYKKTIPYKKEPCSEEYD</sequence>
<feature type="chain" id="PRO_5045953527" description="Lipoprotein" evidence="1">
    <location>
        <begin position="17"/>
        <end position="190"/>
    </location>
</feature>
<evidence type="ECO:0000313" key="3">
    <source>
        <dbReference type="Proteomes" id="UP000681610"/>
    </source>
</evidence>
<organism evidence="2 3">
    <name type="scientific">Capnocytophaga bilenii</name>
    <dbReference type="NCBI Taxonomy" id="2819369"/>
    <lineage>
        <taxon>Bacteria</taxon>
        <taxon>Pseudomonadati</taxon>
        <taxon>Bacteroidota</taxon>
        <taxon>Flavobacteriia</taxon>
        <taxon>Flavobacteriales</taxon>
        <taxon>Flavobacteriaceae</taxon>
        <taxon>Capnocytophaga</taxon>
    </lineage>
</organism>
<evidence type="ECO:0000313" key="2">
    <source>
        <dbReference type="EMBL" id="MBO1882892.1"/>
    </source>
</evidence>
<dbReference type="EMBL" id="JAGDYP010000001">
    <property type="protein sequence ID" value="MBO1882892.1"/>
    <property type="molecule type" value="Genomic_DNA"/>
</dbReference>
<evidence type="ECO:0000256" key="1">
    <source>
        <dbReference type="SAM" id="SignalP"/>
    </source>
</evidence>
<accession>A0ABS3PU94</accession>
<name>A0ABS3PU94_9FLAO</name>
<dbReference type="PROSITE" id="PS51257">
    <property type="entry name" value="PROKAR_LIPOPROTEIN"/>
    <property type="match status" value="1"/>
</dbReference>
<feature type="signal peptide" evidence="1">
    <location>
        <begin position="1"/>
        <end position="16"/>
    </location>
</feature>
<dbReference type="RefSeq" id="WP_208057388.1">
    <property type="nucleotide sequence ID" value="NZ_JAGDYP010000001.1"/>
</dbReference>